<dbReference type="AlphaFoldDB" id="A0A6C2TZ49"/>
<dbReference type="PRINTS" id="PR00502">
    <property type="entry name" value="NUDIXFAMILY"/>
</dbReference>
<evidence type="ECO:0000256" key="3">
    <source>
        <dbReference type="ARBA" id="ARBA00002933"/>
    </source>
</evidence>
<keyword evidence="11" id="KW-0408">Iron</keyword>
<dbReference type="InterPro" id="IPR044298">
    <property type="entry name" value="MIG/MutY"/>
</dbReference>
<evidence type="ECO:0000256" key="7">
    <source>
        <dbReference type="ARBA" id="ARBA00022485"/>
    </source>
</evidence>
<dbReference type="Pfam" id="PF00730">
    <property type="entry name" value="HhH-GPD"/>
    <property type="match status" value="1"/>
</dbReference>
<keyword evidence="7" id="KW-0004">4Fe-4S</keyword>
<comment type="cofactor">
    <cofactor evidence="2">
        <name>[4Fe-4S] cluster</name>
        <dbReference type="ChEBI" id="CHEBI:49883"/>
    </cofactor>
</comment>
<dbReference type="GO" id="GO:0034039">
    <property type="term" value="F:8-oxo-7,8-dihydroguanine DNA N-glycosylase activity"/>
    <property type="evidence" value="ECO:0007669"/>
    <property type="project" value="TreeGrafter"/>
</dbReference>
<dbReference type="InterPro" id="IPR003561">
    <property type="entry name" value="Mutator_MutT"/>
</dbReference>
<dbReference type="GO" id="GO:0006284">
    <property type="term" value="P:base-excision repair"/>
    <property type="evidence" value="ECO:0007669"/>
    <property type="project" value="InterPro"/>
</dbReference>
<dbReference type="EMBL" id="CAAHFG010000001">
    <property type="protein sequence ID" value="VGO12859.1"/>
    <property type="molecule type" value="Genomic_DNA"/>
</dbReference>
<feature type="binding site" evidence="16">
    <location>
        <position position="285"/>
    </location>
    <ligand>
        <name>Mg(2+)</name>
        <dbReference type="ChEBI" id="CHEBI:18420"/>
    </ligand>
</feature>
<evidence type="ECO:0000256" key="12">
    <source>
        <dbReference type="ARBA" id="ARBA00023014"/>
    </source>
</evidence>
<dbReference type="InterPro" id="IPR023170">
    <property type="entry name" value="HhH_base_excis_C"/>
</dbReference>
<dbReference type="InterPro" id="IPR005760">
    <property type="entry name" value="A/G_AdeGlyc_MutY"/>
</dbReference>
<dbReference type="Pfam" id="PF14815">
    <property type="entry name" value="NUDIX_4"/>
    <property type="match status" value="1"/>
</dbReference>
<sequence>MKKVKQAIADELLPWFSQNKRSMPWRSNRTPYRVWISELMLQQTRVDQATPYFQRFMKRFPSLKSLAAASQEEVLKQWEGLGYYSRARNLHKAAQIVAAEHKGRFPDTAEGLIQLPGIGNYTAAAIGSLAFNLDLAVLDGNVIRVLARLFAYTRDSRSSTAKAELQRYADDLLVKGDAGNFNEAMMELGATVCLPRNPQCAQCPLSRVCLGHESGRPTDYPVKAPKKKVPHIVVGAAVVTNAKGQVLVAQRRAEDMLGGLWEFPGGKQEPGETIQQCIERELKEELGIHAKTGSFLVTVKHAYSHFTMDMHTYFATIESGRPRPLHCQDFRWMAIPELRMLPYSKADLKIIEELETRCES</sequence>
<dbReference type="CDD" id="cd03425">
    <property type="entry name" value="NUDIX_MutT_NudA_like"/>
    <property type="match status" value="1"/>
</dbReference>
<dbReference type="InterPro" id="IPR029119">
    <property type="entry name" value="MutY_C"/>
</dbReference>
<keyword evidence="8 16" id="KW-0479">Metal-binding</keyword>
<keyword evidence="14" id="KW-0326">Glycosidase</keyword>
<name>A0A6C2TZ49_PONDE</name>
<feature type="domain" description="Nudix hydrolase" evidence="17">
    <location>
        <begin position="229"/>
        <end position="356"/>
    </location>
</feature>
<dbReference type="PANTHER" id="PTHR42944:SF1">
    <property type="entry name" value="ADENINE DNA GLYCOSYLASE"/>
    <property type="match status" value="1"/>
</dbReference>
<dbReference type="RefSeq" id="WP_136078485.1">
    <property type="nucleotide sequence ID" value="NZ_CAAHFG010000001.1"/>
</dbReference>
<dbReference type="Gene3D" id="1.10.1670.10">
    <property type="entry name" value="Helix-hairpin-Helix base-excision DNA repair enzymes (C-terminal)"/>
    <property type="match status" value="1"/>
</dbReference>
<evidence type="ECO:0000256" key="10">
    <source>
        <dbReference type="ARBA" id="ARBA00022801"/>
    </source>
</evidence>
<comment type="similarity">
    <text evidence="4">Belongs to the Nth/MutY family.</text>
</comment>
<reference evidence="18 19" key="1">
    <citation type="submission" date="2019-04" db="EMBL/GenBank/DDBJ databases">
        <authorList>
            <person name="Van Vliet M D."/>
        </authorList>
    </citation>
    <scope>NUCLEOTIDE SEQUENCE [LARGE SCALE GENOMIC DNA]</scope>
    <source>
        <strain evidence="18 19">F1</strain>
    </source>
</reference>
<dbReference type="InterPro" id="IPR020476">
    <property type="entry name" value="Nudix_hydrolase"/>
</dbReference>
<feature type="binding site" evidence="15">
    <location>
        <begin position="262"/>
        <end position="265"/>
    </location>
    <ligand>
        <name>8-oxo-dGTP</name>
        <dbReference type="ChEBI" id="CHEBI:77896"/>
    </ligand>
</feature>
<dbReference type="GO" id="GO:0032357">
    <property type="term" value="F:oxidized purine DNA binding"/>
    <property type="evidence" value="ECO:0007669"/>
    <property type="project" value="TreeGrafter"/>
</dbReference>
<evidence type="ECO:0000256" key="8">
    <source>
        <dbReference type="ARBA" id="ARBA00022723"/>
    </source>
</evidence>
<evidence type="ECO:0000256" key="14">
    <source>
        <dbReference type="ARBA" id="ARBA00023295"/>
    </source>
</evidence>
<evidence type="ECO:0000256" key="9">
    <source>
        <dbReference type="ARBA" id="ARBA00022763"/>
    </source>
</evidence>
<accession>A0A6C2TZ49</accession>
<dbReference type="Gene3D" id="1.10.340.30">
    <property type="entry name" value="Hypothetical protein, domain 2"/>
    <property type="match status" value="1"/>
</dbReference>
<keyword evidence="9" id="KW-0227">DNA damage</keyword>
<keyword evidence="10" id="KW-0378">Hydrolase</keyword>
<keyword evidence="12" id="KW-0411">Iron-sulfur</keyword>
<keyword evidence="19" id="KW-1185">Reference proteome</keyword>
<organism evidence="18 19">
    <name type="scientific">Pontiella desulfatans</name>
    <dbReference type="NCBI Taxonomy" id="2750659"/>
    <lineage>
        <taxon>Bacteria</taxon>
        <taxon>Pseudomonadati</taxon>
        <taxon>Kiritimatiellota</taxon>
        <taxon>Kiritimatiellia</taxon>
        <taxon>Kiritimatiellales</taxon>
        <taxon>Pontiellaceae</taxon>
        <taxon>Pontiella</taxon>
    </lineage>
</organism>
<evidence type="ECO:0000313" key="19">
    <source>
        <dbReference type="Proteomes" id="UP000366872"/>
    </source>
</evidence>
<evidence type="ECO:0000256" key="4">
    <source>
        <dbReference type="ARBA" id="ARBA00008343"/>
    </source>
</evidence>
<dbReference type="GO" id="GO:0008413">
    <property type="term" value="F:8-oxo-7,8-dihydroguanosine triphosphate pyrophosphatase activity"/>
    <property type="evidence" value="ECO:0007669"/>
    <property type="project" value="InterPro"/>
</dbReference>
<dbReference type="CDD" id="cd00056">
    <property type="entry name" value="ENDO3c"/>
    <property type="match status" value="1"/>
</dbReference>
<comment type="catalytic activity">
    <reaction evidence="1">
        <text>Hydrolyzes free adenine bases from 7,8-dihydro-8-oxoguanine:adenine mismatched double-stranded DNA, leaving an apurinic site.</text>
        <dbReference type="EC" id="3.2.2.31"/>
    </reaction>
</comment>
<dbReference type="InterPro" id="IPR003265">
    <property type="entry name" value="HhH-GPD_domain"/>
</dbReference>
<dbReference type="NCBIfam" id="TIGR00586">
    <property type="entry name" value="mutt"/>
    <property type="match status" value="1"/>
</dbReference>
<comment type="function">
    <text evidence="3">Adenine glycosylase active on G-A mispairs. MutY also corrects error-prone DNA synthesis past GO lesions which are due to the oxidatively damaged form of guanine: 7,8-dihydro-8-oxoguanine (8-oxo-dGTP).</text>
</comment>
<evidence type="ECO:0000256" key="15">
    <source>
        <dbReference type="PIRSR" id="PIRSR603561-1"/>
    </source>
</evidence>
<keyword evidence="16" id="KW-0460">Magnesium</keyword>
<dbReference type="InterPro" id="IPR020084">
    <property type="entry name" value="NUDIX_hydrolase_CS"/>
</dbReference>
<dbReference type="PROSITE" id="PS01155">
    <property type="entry name" value="ENDONUCLEASE_III_2"/>
    <property type="match status" value="1"/>
</dbReference>
<dbReference type="NCBIfam" id="TIGR01084">
    <property type="entry name" value="mutY"/>
    <property type="match status" value="1"/>
</dbReference>
<keyword evidence="13" id="KW-0234">DNA repair</keyword>
<dbReference type="SUPFAM" id="SSF48150">
    <property type="entry name" value="DNA-glycosylase"/>
    <property type="match status" value="1"/>
</dbReference>
<gene>
    <name evidence="18" type="primary">mutY</name>
    <name evidence="18" type="ORF">PDESU_01413</name>
</gene>
<dbReference type="GO" id="GO:0046872">
    <property type="term" value="F:metal ion binding"/>
    <property type="evidence" value="ECO:0007669"/>
    <property type="project" value="UniProtKB-KW"/>
</dbReference>
<evidence type="ECO:0000256" key="6">
    <source>
        <dbReference type="ARBA" id="ARBA00022023"/>
    </source>
</evidence>
<dbReference type="PROSITE" id="PS00893">
    <property type="entry name" value="NUDIX_BOX"/>
    <property type="match status" value="1"/>
</dbReference>
<dbReference type="FunFam" id="1.10.340.30:FF:000002">
    <property type="entry name" value="Adenine DNA glycosylase"/>
    <property type="match status" value="1"/>
</dbReference>
<dbReference type="InterPro" id="IPR011257">
    <property type="entry name" value="DNA_glycosylase"/>
</dbReference>
<proteinExistence type="inferred from homology"/>
<dbReference type="PANTHER" id="PTHR42944">
    <property type="entry name" value="ADENINE DNA GLYCOSYLASE"/>
    <property type="match status" value="1"/>
</dbReference>
<dbReference type="Gene3D" id="3.90.79.10">
    <property type="entry name" value="Nucleoside Triphosphate Pyrophosphohydrolase"/>
    <property type="match status" value="1"/>
</dbReference>
<feature type="binding site" evidence="16">
    <location>
        <position position="265"/>
    </location>
    <ligand>
        <name>Mg(2+)</name>
        <dbReference type="ChEBI" id="CHEBI:18420"/>
    </ligand>
</feature>
<evidence type="ECO:0000256" key="16">
    <source>
        <dbReference type="PIRSR" id="PIRSR603561-2"/>
    </source>
</evidence>
<dbReference type="GO" id="GO:0006298">
    <property type="term" value="P:mismatch repair"/>
    <property type="evidence" value="ECO:0007669"/>
    <property type="project" value="TreeGrafter"/>
</dbReference>
<dbReference type="GO" id="GO:0051539">
    <property type="term" value="F:4 iron, 4 sulfur cluster binding"/>
    <property type="evidence" value="ECO:0007669"/>
    <property type="project" value="UniProtKB-KW"/>
</dbReference>
<evidence type="ECO:0000256" key="11">
    <source>
        <dbReference type="ARBA" id="ARBA00023004"/>
    </source>
</evidence>
<evidence type="ECO:0000259" key="17">
    <source>
        <dbReference type="PROSITE" id="PS51462"/>
    </source>
</evidence>
<evidence type="ECO:0000256" key="13">
    <source>
        <dbReference type="ARBA" id="ARBA00023204"/>
    </source>
</evidence>
<dbReference type="InterPro" id="IPR004036">
    <property type="entry name" value="Endonuclease-III-like_CS2"/>
</dbReference>
<feature type="binding site" evidence="15">
    <location>
        <position position="251"/>
    </location>
    <ligand>
        <name>8-oxo-dGTP</name>
        <dbReference type="ChEBI" id="CHEBI:77896"/>
    </ligand>
</feature>
<dbReference type="SUPFAM" id="SSF55811">
    <property type="entry name" value="Nudix"/>
    <property type="match status" value="1"/>
</dbReference>
<evidence type="ECO:0000256" key="5">
    <source>
        <dbReference type="ARBA" id="ARBA00012045"/>
    </source>
</evidence>
<evidence type="ECO:0000313" key="18">
    <source>
        <dbReference type="EMBL" id="VGO12859.1"/>
    </source>
</evidence>
<evidence type="ECO:0000256" key="2">
    <source>
        <dbReference type="ARBA" id="ARBA00001966"/>
    </source>
</evidence>
<dbReference type="InterPro" id="IPR000086">
    <property type="entry name" value="NUDIX_hydrolase_dom"/>
</dbReference>
<dbReference type="EC" id="3.2.2.31" evidence="5"/>
<dbReference type="Proteomes" id="UP000366872">
    <property type="component" value="Unassembled WGS sequence"/>
</dbReference>
<evidence type="ECO:0000256" key="1">
    <source>
        <dbReference type="ARBA" id="ARBA00000843"/>
    </source>
</evidence>
<comment type="cofactor">
    <cofactor evidence="16">
        <name>Mg(2+)</name>
        <dbReference type="ChEBI" id="CHEBI:18420"/>
    </cofactor>
</comment>
<dbReference type="GO" id="GO:0035485">
    <property type="term" value="F:adenine/guanine mispair binding"/>
    <property type="evidence" value="ECO:0007669"/>
    <property type="project" value="TreeGrafter"/>
</dbReference>
<dbReference type="GO" id="GO:0000701">
    <property type="term" value="F:purine-specific mismatch base pair DNA N-glycosylase activity"/>
    <property type="evidence" value="ECO:0007669"/>
    <property type="project" value="UniProtKB-EC"/>
</dbReference>
<dbReference type="SMART" id="SM00478">
    <property type="entry name" value="ENDO3c"/>
    <property type="match status" value="1"/>
</dbReference>
<dbReference type="PROSITE" id="PS51462">
    <property type="entry name" value="NUDIX"/>
    <property type="match status" value="1"/>
</dbReference>
<dbReference type="InterPro" id="IPR015797">
    <property type="entry name" value="NUDIX_hydrolase-like_dom_sf"/>
</dbReference>
<protein>
    <recommendedName>
        <fullName evidence="6">Adenine DNA glycosylase</fullName>
        <ecNumber evidence="5">3.2.2.31</ecNumber>
    </recommendedName>
</protein>